<proteinExistence type="predicted"/>
<sequence>MPETIKNGDTGPDVRLLQHLLSDLNYDVGPVDGDFGPRTEEAVKHYQRDHSLENLEYGECGPETWESLEGQFGPLEGLRRPESVEDYAAEAYGVMNQSMSAEDRVAALESAANDELTAAGVPYVHFQLDPATPPYAQFDFTTWVALIEPTPFQPENAENLTQEEQGTIAGTIYHEARHAEQWFEIARLLAGLHGFDATKIAQDMTIPEHVAAAAVANPTTQCTLSNGRAFDWYESVYGGGAANRNDVLGTLGDGDPTNDRYNEYRGDLAEEHDSHDVGGSVQREYREFAEGVEHRRNPTLRRGDFNSQWVTYLQQLLQYKGYYMGHQVDGDFGPFTEEAVTAYQAANPPLESDGVVGSDTWESLIP</sequence>
<organism evidence="2 3">
    <name type="scientific">Actinokineospora soli</name>
    <dbReference type="NCBI Taxonomy" id="1048753"/>
    <lineage>
        <taxon>Bacteria</taxon>
        <taxon>Bacillati</taxon>
        <taxon>Actinomycetota</taxon>
        <taxon>Actinomycetes</taxon>
        <taxon>Pseudonocardiales</taxon>
        <taxon>Pseudonocardiaceae</taxon>
        <taxon>Actinokineospora</taxon>
    </lineage>
</organism>
<evidence type="ECO:0000313" key="2">
    <source>
        <dbReference type="EMBL" id="MFC7618272.1"/>
    </source>
</evidence>
<dbReference type="InterPro" id="IPR002477">
    <property type="entry name" value="Peptidoglycan-bd-like"/>
</dbReference>
<reference evidence="3" key="1">
    <citation type="journal article" date="2019" name="Int. J. Syst. Evol. Microbiol.">
        <title>The Global Catalogue of Microorganisms (GCM) 10K type strain sequencing project: providing services to taxonomists for standard genome sequencing and annotation.</title>
        <authorList>
            <consortium name="The Broad Institute Genomics Platform"/>
            <consortium name="The Broad Institute Genome Sequencing Center for Infectious Disease"/>
            <person name="Wu L."/>
            <person name="Ma J."/>
        </authorList>
    </citation>
    <scope>NUCLEOTIDE SEQUENCE [LARGE SCALE GENOMIC DNA]</scope>
    <source>
        <strain evidence="3">JCM 17695</strain>
    </source>
</reference>
<evidence type="ECO:0000313" key="3">
    <source>
        <dbReference type="Proteomes" id="UP001596512"/>
    </source>
</evidence>
<feature type="domain" description="Peptidoglycan binding-like" evidence="1">
    <location>
        <begin position="310"/>
        <end position="364"/>
    </location>
</feature>
<dbReference type="Gene3D" id="1.10.101.10">
    <property type="entry name" value="PGBD-like superfamily/PGBD"/>
    <property type="match status" value="2"/>
</dbReference>
<dbReference type="InterPro" id="IPR036365">
    <property type="entry name" value="PGBD-like_sf"/>
</dbReference>
<dbReference type="Pfam" id="PF01471">
    <property type="entry name" value="PG_binding_1"/>
    <property type="match status" value="2"/>
</dbReference>
<name>A0ABW2TZD6_9PSEU</name>
<dbReference type="InterPro" id="IPR036366">
    <property type="entry name" value="PGBDSf"/>
</dbReference>
<comment type="caution">
    <text evidence="2">The sequence shown here is derived from an EMBL/GenBank/DDBJ whole genome shotgun (WGS) entry which is preliminary data.</text>
</comment>
<accession>A0ABW2TZD6</accession>
<feature type="domain" description="Peptidoglycan binding-like" evidence="1">
    <location>
        <begin position="10"/>
        <end position="68"/>
    </location>
</feature>
<protein>
    <submittedName>
        <fullName evidence="2">Peptidoglycan-binding protein</fullName>
    </submittedName>
</protein>
<gene>
    <name evidence="2" type="ORF">ACFQV2_37765</name>
</gene>
<dbReference type="SUPFAM" id="SSF47090">
    <property type="entry name" value="PGBD-like"/>
    <property type="match status" value="2"/>
</dbReference>
<dbReference type="Proteomes" id="UP001596512">
    <property type="component" value="Unassembled WGS sequence"/>
</dbReference>
<keyword evidence="3" id="KW-1185">Reference proteome</keyword>
<evidence type="ECO:0000259" key="1">
    <source>
        <dbReference type="Pfam" id="PF01471"/>
    </source>
</evidence>
<dbReference type="EMBL" id="JBHTEY010000004">
    <property type="protein sequence ID" value="MFC7618272.1"/>
    <property type="molecule type" value="Genomic_DNA"/>
</dbReference>